<dbReference type="GO" id="GO:0106340">
    <property type="term" value="F:tRNA (guanosine(34)-2'-O)-methyltransferase activity"/>
    <property type="evidence" value="ECO:0007669"/>
    <property type="project" value="UniProtKB-ARBA"/>
</dbReference>
<dbReference type="SUPFAM" id="SSF53335">
    <property type="entry name" value="S-adenosyl-L-methionine-dependent methyltransferases"/>
    <property type="match status" value="1"/>
</dbReference>
<dbReference type="Pfam" id="PF01728">
    <property type="entry name" value="FtsJ"/>
    <property type="match status" value="1"/>
</dbReference>
<dbReference type="HAMAP" id="MF_01547">
    <property type="entry name" value="RNA_methyltr_E"/>
    <property type="match status" value="1"/>
</dbReference>
<dbReference type="InterPro" id="IPR029063">
    <property type="entry name" value="SAM-dependent_MTases_sf"/>
</dbReference>
<evidence type="ECO:0000256" key="5">
    <source>
        <dbReference type="ARBA" id="ARBA00022679"/>
    </source>
</evidence>
<accession>A0A7S0YAE2</accession>
<dbReference type="InterPro" id="IPR002877">
    <property type="entry name" value="RNA_MeTrfase_FtsJ_dom"/>
</dbReference>
<dbReference type="GO" id="GO:0005634">
    <property type="term" value="C:nucleus"/>
    <property type="evidence" value="ECO:0007669"/>
    <property type="project" value="UniProtKB-SubCell"/>
</dbReference>
<dbReference type="InterPro" id="IPR028590">
    <property type="entry name" value="RNA_methyltr_E_TRM7"/>
</dbReference>
<evidence type="ECO:0000313" key="12">
    <source>
        <dbReference type="EMBL" id="CAD8765621.1"/>
    </source>
</evidence>
<dbReference type="HAMAP" id="MF_03162">
    <property type="entry name" value="RNA_methyltr_E_TRM7"/>
    <property type="match status" value="1"/>
</dbReference>
<evidence type="ECO:0000256" key="2">
    <source>
        <dbReference type="ARBA" id="ARBA00004496"/>
    </source>
</evidence>
<dbReference type="EC" id="2.1.1.205" evidence="9"/>
<comment type="subcellular location">
    <subcellularLocation>
        <location evidence="2 9">Cytoplasm</location>
    </subcellularLocation>
    <subcellularLocation>
        <location evidence="1">Nucleus</location>
    </subcellularLocation>
</comment>
<dbReference type="FunFam" id="3.40.50.150:FF:000040">
    <property type="entry name" value="Putative ribosomal RNA methyltransferase 1"/>
    <property type="match status" value="1"/>
</dbReference>
<dbReference type="GO" id="GO:0002128">
    <property type="term" value="P:tRNA nucleoside ribose methylation"/>
    <property type="evidence" value="ECO:0007669"/>
    <property type="project" value="UniProtKB-UniRule"/>
</dbReference>
<evidence type="ECO:0000256" key="4">
    <source>
        <dbReference type="ARBA" id="ARBA00022603"/>
    </source>
</evidence>
<keyword evidence="4 9" id="KW-0489">Methyltransferase</keyword>
<comment type="function">
    <text evidence="9">Methylates the 2'-O-ribose of nucleotides at positions 32 and 34 of the tRNA anticodon loop of substrate tRNAs.</text>
</comment>
<comment type="similarity">
    <text evidence="9">Belongs to the class I-like SAM-binding methyltransferase superfamily. RNA methyltransferase RlmE family. TRM7 subfamily.</text>
</comment>
<feature type="binding site" evidence="9">
    <location>
        <position position="123"/>
    </location>
    <ligand>
        <name>S-adenosyl-L-methionine</name>
        <dbReference type="ChEBI" id="CHEBI:59789"/>
    </ligand>
</feature>
<evidence type="ECO:0000256" key="1">
    <source>
        <dbReference type="ARBA" id="ARBA00004123"/>
    </source>
</evidence>
<organism evidence="12">
    <name type="scientific">Polytomella parva</name>
    <dbReference type="NCBI Taxonomy" id="51329"/>
    <lineage>
        <taxon>Eukaryota</taxon>
        <taxon>Viridiplantae</taxon>
        <taxon>Chlorophyta</taxon>
        <taxon>core chlorophytes</taxon>
        <taxon>Chlorophyceae</taxon>
        <taxon>CS clade</taxon>
        <taxon>Chlamydomonadales</taxon>
        <taxon>Chlamydomonadaceae</taxon>
        <taxon>Polytomella</taxon>
    </lineage>
</organism>
<proteinExistence type="inferred from homology"/>
<dbReference type="GO" id="GO:0002181">
    <property type="term" value="P:cytoplasmic translation"/>
    <property type="evidence" value="ECO:0007669"/>
    <property type="project" value="UniProtKB-UniRule"/>
</dbReference>
<feature type="region of interest" description="Disordered" evidence="10">
    <location>
        <begin position="244"/>
        <end position="265"/>
    </location>
</feature>
<dbReference type="InterPro" id="IPR050082">
    <property type="entry name" value="RNA_methyltr_RlmE"/>
</dbReference>
<name>A0A7S0YAE2_9CHLO</name>
<comment type="catalytic activity">
    <reaction evidence="8 9">
        <text>cytidine(32)/guanosine(34) in tRNA + 2 S-adenosyl-L-methionine = 2'-O-methylcytidine(32)/2'-O-methylguanosine(34) in tRNA + 2 S-adenosyl-L-homocysteine + 2 H(+)</text>
        <dbReference type="Rhea" id="RHEA:42396"/>
        <dbReference type="Rhea" id="RHEA-COMP:10246"/>
        <dbReference type="Rhea" id="RHEA-COMP:10247"/>
        <dbReference type="ChEBI" id="CHEBI:15378"/>
        <dbReference type="ChEBI" id="CHEBI:57856"/>
        <dbReference type="ChEBI" id="CHEBI:59789"/>
        <dbReference type="ChEBI" id="CHEBI:74269"/>
        <dbReference type="ChEBI" id="CHEBI:74445"/>
        <dbReference type="ChEBI" id="CHEBI:74495"/>
        <dbReference type="ChEBI" id="CHEBI:82748"/>
        <dbReference type="EC" id="2.1.1.205"/>
    </reaction>
</comment>
<feature type="binding site" evidence="9">
    <location>
        <position position="53"/>
    </location>
    <ligand>
        <name>S-adenosyl-L-methionine</name>
        <dbReference type="ChEBI" id="CHEBI:59789"/>
    </ligand>
</feature>
<dbReference type="AlphaFoldDB" id="A0A7S0YAE2"/>
<keyword evidence="3 9" id="KW-0963">Cytoplasm</keyword>
<dbReference type="EMBL" id="HBFM01003473">
    <property type="protein sequence ID" value="CAD8765621.1"/>
    <property type="molecule type" value="Transcribed_RNA"/>
</dbReference>
<evidence type="ECO:0000256" key="7">
    <source>
        <dbReference type="ARBA" id="ARBA00022694"/>
    </source>
</evidence>
<dbReference type="GO" id="GO:0005737">
    <property type="term" value="C:cytoplasm"/>
    <property type="evidence" value="ECO:0007669"/>
    <property type="project" value="UniProtKB-SubCell"/>
</dbReference>
<feature type="binding site" evidence="9">
    <location>
        <position position="55"/>
    </location>
    <ligand>
        <name>S-adenosyl-L-methionine</name>
        <dbReference type="ChEBI" id="CHEBI:59789"/>
    </ligand>
</feature>
<protein>
    <recommendedName>
        <fullName evidence="9">Putative tRNA (cytidine(32)/guanosine(34)-2'-O)-methyltransferase</fullName>
        <ecNumber evidence="9">2.1.1.205</ecNumber>
    </recommendedName>
    <alternativeName>
        <fullName evidence="9">2'-O-ribose RNA methyltransferase TRM7 homolog</fullName>
    </alternativeName>
</protein>
<dbReference type="PANTHER" id="PTHR10920">
    <property type="entry name" value="RIBOSOMAL RNA METHYLTRANSFERASE"/>
    <property type="match status" value="1"/>
</dbReference>
<feature type="binding site" evidence="9">
    <location>
        <position position="98"/>
    </location>
    <ligand>
        <name>S-adenosyl-L-methionine</name>
        <dbReference type="ChEBI" id="CHEBI:59789"/>
    </ligand>
</feature>
<dbReference type="InterPro" id="IPR015507">
    <property type="entry name" value="rRNA-MeTfrase_E"/>
</dbReference>
<gene>
    <name evidence="12" type="ORF">PPAR00522_LOCUS2009</name>
</gene>
<feature type="active site" description="Proton acceptor" evidence="9">
    <location>
        <position position="163"/>
    </location>
</feature>
<evidence type="ECO:0000256" key="10">
    <source>
        <dbReference type="SAM" id="MobiDB-lite"/>
    </source>
</evidence>
<feature type="binding site" evidence="9">
    <location>
        <position position="82"/>
    </location>
    <ligand>
        <name>S-adenosyl-L-methionine</name>
        <dbReference type="ChEBI" id="CHEBI:59789"/>
    </ligand>
</feature>
<keyword evidence="6 9" id="KW-0949">S-adenosyl-L-methionine</keyword>
<evidence type="ECO:0000256" key="9">
    <source>
        <dbReference type="HAMAP-Rule" id="MF_03162"/>
    </source>
</evidence>
<dbReference type="Gene3D" id="3.40.50.150">
    <property type="entry name" value="Vaccinia Virus protein VP39"/>
    <property type="match status" value="1"/>
</dbReference>
<feature type="domain" description="Ribosomal RNA methyltransferase FtsJ" evidence="11">
    <location>
        <begin position="21"/>
        <end position="206"/>
    </location>
</feature>
<evidence type="ECO:0000256" key="3">
    <source>
        <dbReference type="ARBA" id="ARBA00022490"/>
    </source>
</evidence>
<evidence type="ECO:0000256" key="8">
    <source>
        <dbReference type="ARBA" id="ARBA00048902"/>
    </source>
</evidence>
<dbReference type="PANTHER" id="PTHR10920:SF12">
    <property type="entry name" value="TRNA (CYTIDINE(32)_GUANOSINE(34)-2'-O)-METHYLTRANSFERASE-RELATED"/>
    <property type="match status" value="1"/>
</dbReference>
<sequence length="336" mass="36874">MGKSSKDKRDIYYRKAKEEGWRARSAFKLLQIDETFDIFSGVKHAVDLCAAPGSWSQVLSRRLFLPALERGDPSPPVLVAVDLQPMAPIEGVIQIQGDITSPATANQVISYFSGHQADLVVCDGAPDVTGLHDLDEYVQSQLLLAALSIVTSVLMPGGSFVAKIFRGKDIKLLYSQMKIFFVDVFCAKPKSSRNSSVESFIVCRGFRLPSPAFQTSMLQELMGGVQTQYFEEVELKEGGEAEADIDAEDNGERSEESHQGSLGSRRGEQVAACYKRDEHVRQLIPFLACGDLSGWDSDRNYDLDPATYVPLEPVQPPTAPAYKAALEFKAKGLASI</sequence>
<evidence type="ECO:0000259" key="11">
    <source>
        <dbReference type="Pfam" id="PF01728"/>
    </source>
</evidence>
<keyword evidence="5 9" id="KW-0808">Transferase</keyword>
<evidence type="ECO:0000256" key="6">
    <source>
        <dbReference type="ARBA" id="ARBA00022691"/>
    </source>
</evidence>
<reference evidence="12" key="1">
    <citation type="submission" date="2021-01" db="EMBL/GenBank/DDBJ databases">
        <authorList>
            <person name="Corre E."/>
            <person name="Pelletier E."/>
            <person name="Niang G."/>
            <person name="Scheremetjew M."/>
            <person name="Finn R."/>
            <person name="Kale V."/>
            <person name="Holt S."/>
            <person name="Cochrane G."/>
            <person name="Meng A."/>
            <person name="Brown T."/>
            <person name="Cohen L."/>
        </authorList>
    </citation>
    <scope>NUCLEOTIDE SEQUENCE</scope>
    <source>
        <strain evidence="12">SAG 63-3</strain>
    </source>
</reference>
<keyword evidence="7 9" id="KW-0819">tRNA processing</keyword>